<sequence>MSTINKYELLKTEGAWNDRMKYVLSLSDKTEIEQYLRQSTSYEDLQMLIFLSKSTKNEKNLFDIFKTDSLPIIQRIIAGKGWLKIQRDEQKIYEFILETMNDRNISRFFKHKILDNLHRIDCLKKSSSFFYNLACRLTESYHHDQYNLDAHLVPFCSKDQILNLLSRWSIERLEQIDSSSLFRSRLIHYQPLIIIHLIQCDLNEKRINNEKFSNYFHENNRLLSLLARKQAKAILRLTIEYMNQLEKHKRLLPYFIELNQNYLFKKVPDEMIELITIVASNQPGTIKYQTTWNAEGSDLYSFAFPRSFSVDHYTRLFFALYDTCKWSENHTIRLLHCVLECSKRYSGLYSSRKRRKWLLDIVINERIGKELFIDKLLKEGNEETLLLFEEYTEITTPLSLYLISQYETNKTVSASHRLSLIRYQFMTKDIFDQFLTLFYQTNSNVKQREQNYLLFLQCAVSTNDEQVKNVLQWIQKRCTNERLAIIENFLDSLSRYNNRFHLKILPNNFEIIEAIIELAINHLQKTAYTLQIIVNHGILLLQRVEYHLNKEEKEKIQTFACKIIKRCFSMNDTLKLQISCLSNAYPIAYNLIADIIISDVFPKFLSKYMLNELDDSLNCYFEKSWRLPQIESFVNSFFIDYLPSSTKLQSAFRIDEHSSIILIFLKSRSTRCERVNYLINKIDKIFLLNDIVQQIALRSRQHSLLIDKLVEDDKCVTFEKLSNEATKLATNLKAETKNIKLPGLSIHVLNCSFHYLTGKQQEHITKIILHDFLQDKEVTNPKKLKSLRVLHRLTHTYDQSLRWLVLSQKNISNDIDPLDHIIICLPVTFDLTTQQLLKQFHFLKMKLNASNAKYISDAMLTISRRLPDKIFLKHYLDLVCNEQFQKLGITANKEILRLLNEYTSDSSLLKSVIKPLWDSRPHEDVRACLILTSLNFINKLQSKEDKTLVWKILEEAADDNYLPVVQSLFSAHRGSSRWPLSRLITSSDDNFQTFINRIQFRILDHPTSLEARLWAWANIDCEHCDVQNLIEKVKQLCVQFDKNANTLWENAFNKIISYYKQQKISSSNEIIDIIKKLVSIRAEVDSKENAIDNQHDLPVYHRIHRILTILIDRINQFDNEKKLSFRSLAPIILQFDKTFTLTIGTLLIKIAQNRDDLKAMLIFFQENLSENYFENILIRLAEILSNKKSNGFVQQLTVNEKLDLAQWFIKEKDCGLFVFDLLKSHVFNQPGADREQCQTLLRQMRQSENLFLRQQALEYTVRWKRKREKHQRQRNKLSVPNASSDPDTSDDVIKISYNVAVTGTSVQEETRTITGKRISWKRLFHKFHLTRDVCPYGILYFRTIGLHGPAFFGASPDGAAIFYYENRHWNPCESARNTCFYYRNGTNLLMPLPKADVAISSDEDDVSVEDTDGSLNGPDQAGNEARDRRDSNGSGNGLIRRALLPYVFYKIFSKNMPFPMAQ</sequence>
<reference evidence="2" key="1">
    <citation type="submission" date="2021-02" db="EMBL/GenBank/DDBJ databases">
        <authorList>
            <person name="Nowell W R."/>
        </authorList>
    </citation>
    <scope>NUCLEOTIDE SEQUENCE</scope>
</reference>
<accession>A0A820HDR9</accession>
<comment type="caution">
    <text evidence="2">The sequence shown here is derived from an EMBL/GenBank/DDBJ whole genome shotgun (WGS) entry which is preliminary data.</text>
</comment>
<gene>
    <name evidence="2" type="ORF">HFQ381_LOCUS13134</name>
</gene>
<evidence type="ECO:0000313" key="2">
    <source>
        <dbReference type="EMBL" id="CAF4294463.1"/>
    </source>
</evidence>
<feature type="compositionally biased region" description="Polar residues" evidence="1">
    <location>
        <begin position="1276"/>
        <end position="1286"/>
    </location>
</feature>
<organism evidence="2 3">
    <name type="scientific">Rotaria socialis</name>
    <dbReference type="NCBI Taxonomy" id="392032"/>
    <lineage>
        <taxon>Eukaryota</taxon>
        <taxon>Metazoa</taxon>
        <taxon>Spiralia</taxon>
        <taxon>Gnathifera</taxon>
        <taxon>Rotifera</taxon>
        <taxon>Eurotatoria</taxon>
        <taxon>Bdelloidea</taxon>
        <taxon>Philodinida</taxon>
        <taxon>Philodinidae</taxon>
        <taxon>Rotaria</taxon>
    </lineage>
</organism>
<dbReference type="Proteomes" id="UP000663851">
    <property type="component" value="Unassembled WGS sequence"/>
</dbReference>
<feature type="compositionally biased region" description="Acidic residues" evidence="1">
    <location>
        <begin position="1401"/>
        <end position="1412"/>
    </location>
</feature>
<protein>
    <submittedName>
        <fullName evidence="2">Uncharacterized protein</fullName>
    </submittedName>
</protein>
<feature type="region of interest" description="Disordered" evidence="1">
    <location>
        <begin position="1270"/>
        <end position="1289"/>
    </location>
</feature>
<proteinExistence type="predicted"/>
<evidence type="ECO:0000256" key="1">
    <source>
        <dbReference type="SAM" id="MobiDB-lite"/>
    </source>
</evidence>
<name>A0A820HDR9_9BILA</name>
<evidence type="ECO:0000313" key="3">
    <source>
        <dbReference type="Proteomes" id="UP000663851"/>
    </source>
</evidence>
<dbReference type="EMBL" id="CAJOBO010000815">
    <property type="protein sequence ID" value="CAF4294463.1"/>
    <property type="molecule type" value="Genomic_DNA"/>
</dbReference>
<feature type="region of interest" description="Disordered" evidence="1">
    <location>
        <begin position="1401"/>
        <end position="1434"/>
    </location>
</feature>